<accession>X1Q4W8</accession>
<proteinExistence type="predicted"/>
<dbReference type="EMBL" id="BARV01023572">
    <property type="protein sequence ID" value="GAI38299.1"/>
    <property type="molecule type" value="Genomic_DNA"/>
</dbReference>
<protein>
    <submittedName>
        <fullName evidence="1">Uncharacterized protein</fullName>
    </submittedName>
</protein>
<organism evidence="1">
    <name type="scientific">marine sediment metagenome</name>
    <dbReference type="NCBI Taxonomy" id="412755"/>
    <lineage>
        <taxon>unclassified sequences</taxon>
        <taxon>metagenomes</taxon>
        <taxon>ecological metagenomes</taxon>
    </lineage>
</organism>
<name>X1Q4W8_9ZZZZ</name>
<reference evidence="1" key="1">
    <citation type="journal article" date="2014" name="Front. Microbiol.">
        <title>High frequency of phylogenetically diverse reductive dehalogenase-homologous genes in deep subseafloor sedimentary metagenomes.</title>
        <authorList>
            <person name="Kawai M."/>
            <person name="Futagami T."/>
            <person name="Toyoda A."/>
            <person name="Takaki Y."/>
            <person name="Nishi S."/>
            <person name="Hori S."/>
            <person name="Arai W."/>
            <person name="Tsubouchi T."/>
            <person name="Morono Y."/>
            <person name="Uchiyama I."/>
            <person name="Ito T."/>
            <person name="Fujiyama A."/>
            <person name="Inagaki F."/>
            <person name="Takami H."/>
        </authorList>
    </citation>
    <scope>NUCLEOTIDE SEQUENCE</scope>
    <source>
        <strain evidence="1">Expedition CK06-06</strain>
    </source>
</reference>
<sequence>MSDELSDLQFRVLRFMRKRRDEYGESLCYLDDILQEVASEGLLRDDGHFRREMGTLQDRATLK</sequence>
<gene>
    <name evidence="1" type="ORF">S06H3_38652</name>
</gene>
<evidence type="ECO:0000313" key="1">
    <source>
        <dbReference type="EMBL" id="GAI38299.1"/>
    </source>
</evidence>
<dbReference type="AlphaFoldDB" id="X1Q4W8"/>
<comment type="caution">
    <text evidence="1">The sequence shown here is derived from an EMBL/GenBank/DDBJ whole genome shotgun (WGS) entry which is preliminary data.</text>
</comment>